<evidence type="ECO:0000256" key="3">
    <source>
        <dbReference type="ARBA" id="ARBA00012733"/>
    </source>
</evidence>
<evidence type="ECO:0000313" key="6">
    <source>
        <dbReference type="Proteomes" id="UP000464378"/>
    </source>
</evidence>
<dbReference type="EMBL" id="LR593887">
    <property type="protein sequence ID" value="VTS04048.1"/>
    <property type="molecule type" value="Genomic_DNA"/>
</dbReference>
<dbReference type="GO" id="GO:0006689">
    <property type="term" value="P:ganglioside catabolic process"/>
    <property type="evidence" value="ECO:0007669"/>
    <property type="project" value="TreeGrafter"/>
</dbReference>
<keyword evidence="6" id="KW-1185">Reference proteome</keyword>
<protein>
    <recommendedName>
        <fullName evidence="3">exo-alpha-sialidase</fullName>
        <ecNumber evidence="3">3.2.1.18</ecNumber>
    </recommendedName>
</protein>
<dbReference type="GO" id="GO:0005737">
    <property type="term" value="C:cytoplasm"/>
    <property type="evidence" value="ECO:0007669"/>
    <property type="project" value="TreeGrafter"/>
</dbReference>
<comment type="similarity">
    <text evidence="2">Belongs to the glycosyl hydrolase 33 family.</text>
</comment>
<dbReference type="AlphaFoldDB" id="A0A6C2YNY9"/>
<proteinExistence type="inferred from homology"/>
<gene>
    <name evidence="5" type="ORF">GMBLW1_06220</name>
</gene>
<evidence type="ECO:0000259" key="4">
    <source>
        <dbReference type="Pfam" id="PF13088"/>
    </source>
</evidence>
<dbReference type="InterPro" id="IPR036278">
    <property type="entry name" value="Sialidase_sf"/>
</dbReference>
<dbReference type="RefSeq" id="WP_162658418.1">
    <property type="nucleotide sequence ID" value="NZ_LR593887.1"/>
</dbReference>
<dbReference type="Proteomes" id="UP000464378">
    <property type="component" value="Chromosome"/>
</dbReference>
<sequence>MRIRIGLIGILTLLMTRPISAESLRQVTVFAAKQDGYAAFRIPSVVVTPKGTILAFAEGRKSGLGDAGNIDLVLKRSQDGKNFAPLTVVWDDGDNTCGNPCPIIDPKTGMIHLLLTHNRGSDSEKAIVNGTSKGTRTVWILTSADEGATWSKPREITSQVKSPDWTWYATGPGAGIVLASGRWVVPCDHIVAGKKTMHSHVIVSDDAGVTWKRSTPVGPKCNECEVVALSDQSLLLNMRNYERSHPCRAVSRSTDGGLTWGPIRFDETLTEPICQASIRRISGAANRQPDWIVFSNPASKTKREQMTIRASVDEAETWKHSRVLYPGPAAYSCLVSLPDGTIGCLYEAGLKSPYERIDFAQFDRAWLIAGDRGESAPEVKPLPKANP</sequence>
<feature type="domain" description="Sialidase" evidence="4">
    <location>
        <begin position="51"/>
        <end position="343"/>
    </location>
</feature>
<evidence type="ECO:0000256" key="1">
    <source>
        <dbReference type="ARBA" id="ARBA00000427"/>
    </source>
</evidence>
<dbReference type="Pfam" id="PF13088">
    <property type="entry name" value="BNR_2"/>
    <property type="match status" value="1"/>
</dbReference>
<evidence type="ECO:0000256" key="2">
    <source>
        <dbReference type="ARBA" id="ARBA00009348"/>
    </source>
</evidence>
<dbReference type="GO" id="GO:0004308">
    <property type="term" value="F:exo-alpha-sialidase activity"/>
    <property type="evidence" value="ECO:0007669"/>
    <property type="project" value="UniProtKB-EC"/>
</dbReference>
<comment type="catalytic activity">
    <reaction evidence="1">
        <text>Hydrolysis of alpha-(2-&gt;3)-, alpha-(2-&gt;6)-, alpha-(2-&gt;8)- glycosidic linkages of terminal sialic acid residues in oligosaccharides, glycoproteins, glycolipids, colominic acid and synthetic substrates.</text>
        <dbReference type="EC" id="3.2.1.18"/>
    </reaction>
</comment>
<dbReference type="InterPro" id="IPR026856">
    <property type="entry name" value="Sialidase_fam"/>
</dbReference>
<dbReference type="PANTHER" id="PTHR10628:SF30">
    <property type="entry name" value="EXO-ALPHA-SIALIDASE"/>
    <property type="match status" value="1"/>
</dbReference>
<name>A0A6C2YNY9_9BACT</name>
<dbReference type="InterPro" id="IPR011040">
    <property type="entry name" value="Sialidase"/>
</dbReference>
<dbReference type="InParanoid" id="A0A6C2YNY9"/>
<dbReference type="KEGG" id="tim:GMBLW1_06220"/>
<dbReference type="GO" id="GO:0016020">
    <property type="term" value="C:membrane"/>
    <property type="evidence" value="ECO:0007669"/>
    <property type="project" value="TreeGrafter"/>
</dbReference>
<dbReference type="SUPFAM" id="SSF50939">
    <property type="entry name" value="Sialidases"/>
    <property type="match status" value="1"/>
</dbReference>
<dbReference type="EC" id="3.2.1.18" evidence="3"/>
<dbReference type="EMBL" id="LR586016">
    <property type="protein sequence ID" value="VIP03338.1"/>
    <property type="molecule type" value="Genomic_DNA"/>
</dbReference>
<organism evidence="5">
    <name type="scientific">Tuwongella immobilis</name>
    <dbReference type="NCBI Taxonomy" id="692036"/>
    <lineage>
        <taxon>Bacteria</taxon>
        <taxon>Pseudomonadati</taxon>
        <taxon>Planctomycetota</taxon>
        <taxon>Planctomycetia</taxon>
        <taxon>Gemmatales</taxon>
        <taxon>Gemmataceae</taxon>
        <taxon>Tuwongella</taxon>
    </lineage>
</organism>
<evidence type="ECO:0000313" key="5">
    <source>
        <dbReference type="EMBL" id="VIP03338.1"/>
    </source>
</evidence>
<reference evidence="5" key="1">
    <citation type="submission" date="2019-04" db="EMBL/GenBank/DDBJ databases">
        <authorList>
            <consortium name="Science for Life Laboratories"/>
        </authorList>
    </citation>
    <scope>NUCLEOTIDE SEQUENCE</scope>
    <source>
        <strain evidence="5">MBLW1</strain>
    </source>
</reference>
<dbReference type="GO" id="GO:0009313">
    <property type="term" value="P:oligosaccharide catabolic process"/>
    <property type="evidence" value="ECO:0007669"/>
    <property type="project" value="TreeGrafter"/>
</dbReference>
<dbReference type="PANTHER" id="PTHR10628">
    <property type="entry name" value="SIALIDASE"/>
    <property type="match status" value="1"/>
</dbReference>
<dbReference type="CDD" id="cd15482">
    <property type="entry name" value="Sialidase_non-viral"/>
    <property type="match status" value="1"/>
</dbReference>
<dbReference type="Gene3D" id="2.120.10.10">
    <property type="match status" value="1"/>
</dbReference>
<accession>A0A6C2YNY9</accession>